<dbReference type="PANTHER" id="PTHR23151">
    <property type="entry name" value="DIHYDROLIPOAMIDE ACETYL/SUCCINYL-TRANSFERASE-RELATED"/>
    <property type="match status" value="1"/>
</dbReference>
<dbReference type="EC" id="2.3.1.-" evidence="3"/>
<dbReference type="PROSITE" id="PS50968">
    <property type="entry name" value="BIOTINYL_LIPOYL"/>
    <property type="match status" value="1"/>
</dbReference>
<dbReference type="GeneID" id="119723588"/>
<keyword evidence="2 3" id="KW-0450">Lipoyl</keyword>
<evidence type="ECO:0000256" key="2">
    <source>
        <dbReference type="ARBA" id="ARBA00022823"/>
    </source>
</evidence>
<dbReference type="SUPFAM" id="SSF47005">
    <property type="entry name" value="Peripheral subunit-binding domain of 2-oxo acid dehydrogenase complex"/>
    <property type="match status" value="1"/>
</dbReference>
<evidence type="ECO:0000259" key="5">
    <source>
        <dbReference type="PROSITE" id="PS51826"/>
    </source>
</evidence>
<comment type="similarity">
    <text evidence="1 3">Belongs to the 2-oxoacid dehydrogenase family.</text>
</comment>
<dbReference type="RefSeq" id="XP_038050247.1">
    <property type="nucleotide sequence ID" value="XM_038194319.1"/>
</dbReference>
<feature type="domain" description="Peripheral subunit-binding (PSBD)" evidence="5">
    <location>
        <begin position="177"/>
        <end position="214"/>
    </location>
</feature>
<keyword evidence="7" id="KW-1185">Reference proteome</keyword>
<keyword evidence="3" id="KW-0808">Transferase</keyword>
<dbReference type="CTD" id="8050"/>
<dbReference type="SUPFAM" id="SSF52777">
    <property type="entry name" value="CoA-dependent acyltransferases"/>
    <property type="match status" value="1"/>
</dbReference>
<dbReference type="CDD" id="cd06849">
    <property type="entry name" value="lipoyl_domain"/>
    <property type="match status" value="1"/>
</dbReference>
<dbReference type="PROSITE" id="PS51826">
    <property type="entry name" value="PSBD"/>
    <property type="match status" value="1"/>
</dbReference>
<comment type="cofactor">
    <cofactor evidence="3">
        <name>(R)-lipoate</name>
        <dbReference type="ChEBI" id="CHEBI:83088"/>
    </cofactor>
</comment>
<dbReference type="Pfam" id="PF02817">
    <property type="entry name" value="E3_binding"/>
    <property type="match status" value="1"/>
</dbReference>
<dbReference type="GO" id="GO:0005739">
    <property type="term" value="C:mitochondrion"/>
    <property type="evidence" value="ECO:0007669"/>
    <property type="project" value="TreeGrafter"/>
</dbReference>
<dbReference type="InterPro" id="IPR023213">
    <property type="entry name" value="CAT-like_dom_sf"/>
</dbReference>
<evidence type="ECO:0000256" key="3">
    <source>
        <dbReference type="RuleBase" id="RU003423"/>
    </source>
</evidence>
<dbReference type="Pfam" id="PF00198">
    <property type="entry name" value="2-oxoacid_dh"/>
    <property type="match status" value="1"/>
</dbReference>
<dbReference type="GO" id="GO:0016746">
    <property type="term" value="F:acyltransferase activity"/>
    <property type="evidence" value="ECO:0007669"/>
    <property type="project" value="UniProtKB-KW"/>
</dbReference>
<dbReference type="OMA" id="TIKQKPW"/>
<dbReference type="EnsemblMetazoa" id="XM_038194319.1">
    <property type="protein sequence ID" value="XP_038050247.1"/>
    <property type="gene ID" value="LOC119723588"/>
</dbReference>
<dbReference type="Gene3D" id="3.30.559.10">
    <property type="entry name" value="Chloramphenicol acetyltransferase-like domain"/>
    <property type="match status" value="1"/>
</dbReference>
<dbReference type="Gene3D" id="4.10.320.10">
    <property type="entry name" value="E3-binding domain"/>
    <property type="match status" value="1"/>
</dbReference>
<dbReference type="FunFam" id="2.40.50.100:FF:000010">
    <property type="entry name" value="Acetyltransferase component of pyruvate dehydrogenase complex"/>
    <property type="match status" value="1"/>
</dbReference>
<organism evidence="6 7">
    <name type="scientific">Patiria miniata</name>
    <name type="common">Bat star</name>
    <name type="synonym">Asterina miniata</name>
    <dbReference type="NCBI Taxonomy" id="46514"/>
    <lineage>
        <taxon>Eukaryota</taxon>
        <taxon>Metazoa</taxon>
        <taxon>Echinodermata</taxon>
        <taxon>Eleutherozoa</taxon>
        <taxon>Asterozoa</taxon>
        <taxon>Asteroidea</taxon>
        <taxon>Valvatacea</taxon>
        <taxon>Valvatida</taxon>
        <taxon>Asterinidae</taxon>
        <taxon>Patiria</taxon>
    </lineage>
</organism>
<proteinExistence type="inferred from homology"/>
<dbReference type="FunFam" id="3.30.559.10:FF:000003">
    <property type="entry name" value="Acetyltransferase component of pyruvate dehydrogenase complex"/>
    <property type="match status" value="1"/>
</dbReference>
<dbReference type="PANTHER" id="PTHR23151:SF90">
    <property type="entry name" value="DIHYDROLIPOYLLYSINE-RESIDUE ACETYLTRANSFERASE COMPONENT OF PYRUVATE DEHYDROGENASE COMPLEX, MITOCHONDRIAL-RELATED"/>
    <property type="match status" value="1"/>
</dbReference>
<dbReference type="SUPFAM" id="SSF51230">
    <property type="entry name" value="Single hybrid motif"/>
    <property type="match status" value="1"/>
</dbReference>
<dbReference type="InterPro" id="IPR004167">
    <property type="entry name" value="PSBD"/>
</dbReference>
<dbReference type="InterPro" id="IPR036625">
    <property type="entry name" value="E3-bd_dom_sf"/>
</dbReference>
<dbReference type="GO" id="GO:0045254">
    <property type="term" value="C:pyruvate dehydrogenase complex"/>
    <property type="evidence" value="ECO:0007669"/>
    <property type="project" value="InterPro"/>
</dbReference>
<dbReference type="Pfam" id="PF00364">
    <property type="entry name" value="Biotin_lipoyl"/>
    <property type="match status" value="1"/>
</dbReference>
<dbReference type="AlphaFoldDB" id="A0A913ZEM9"/>
<dbReference type="Proteomes" id="UP000887568">
    <property type="component" value="Unplaced"/>
</dbReference>
<dbReference type="InterPro" id="IPR001078">
    <property type="entry name" value="2-oxoacid_DH_actylTfrase"/>
</dbReference>
<dbReference type="InterPro" id="IPR011053">
    <property type="entry name" value="Single_hybrid_motif"/>
</dbReference>
<evidence type="ECO:0000313" key="7">
    <source>
        <dbReference type="Proteomes" id="UP000887568"/>
    </source>
</evidence>
<dbReference type="InterPro" id="IPR045257">
    <property type="entry name" value="E2/Pdx1"/>
</dbReference>
<dbReference type="Gene3D" id="2.40.50.100">
    <property type="match status" value="1"/>
</dbReference>
<name>A0A913ZEM9_PATMI</name>
<protein>
    <recommendedName>
        <fullName evidence="3">Dihydrolipoamide acetyltransferase component of pyruvate dehydrogenase complex</fullName>
        <ecNumber evidence="3">2.3.1.-</ecNumber>
    </recommendedName>
</protein>
<accession>A0A913ZEM9</accession>
<sequence length="482" mass="51393">MAASMGFAASSRLILKSMRPLMQLSKPTPRWCAVRNITRSNFLSGVEGTKLLMPALSPTMEEGTILKWLKQEGDAISAGDALCEIETDKATLTLDADDDAVLAKILVPEGTSGVKISSLIALLVPEGEDYKAVEIPADAAAPSPPAADVVSDGQIQGVSDTTQFSSMRHAVGKDSGVLSPAVRQLLDTHHLSATDISPSGPHGRLLKGDVLQFIQEGGAKKHPTVEAAVPEPTPLPVTQTQATAPPPAFVPPTTDIQQQATYTDIELTNIRKVIAKRLTESKRTTPHSYASTDCNMDRIMNIRKDLKKEGIKVSVNDFIIKAAAVALKELPDVNASWSGKEAQRISDIDISVAVATDKGLITPIVKNAIGKGLVEISENVKDLAARAREGKLQLHEFQGGSFSISNLGMFGISEFSAVINPPQACILAIGSARMTLSQSLKPQAMTTVMMSSDSRVVDDALAATFLQSFKKNMENPLRLGIL</sequence>
<reference evidence="6" key="1">
    <citation type="submission" date="2022-11" db="UniProtKB">
        <authorList>
            <consortium name="EnsemblMetazoa"/>
        </authorList>
    </citation>
    <scope>IDENTIFICATION</scope>
</reference>
<evidence type="ECO:0000256" key="1">
    <source>
        <dbReference type="ARBA" id="ARBA00007317"/>
    </source>
</evidence>
<dbReference type="OrthoDB" id="537444at2759"/>
<dbReference type="InterPro" id="IPR000089">
    <property type="entry name" value="Biotin_lipoyl"/>
</dbReference>
<evidence type="ECO:0000313" key="6">
    <source>
        <dbReference type="EnsemblMetazoa" id="XP_038050247.1"/>
    </source>
</evidence>
<dbReference type="GO" id="GO:0006086">
    <property type="term" value="P:pyruvate decarboxylation to acetyl-CoA"/>
    <property type="evidence" value="ECO:0007669"/>
    <property type="project" value="InterPro"/>
</dbReference>
<feature type="domain" description="Lipoyl-binding" evidence="4">
    <location>
        <begin position="48"/>
        <end position="124"/>
    </location>
</feature>
<keyword evidence="3" id="KW-0012">Acyltransferase</keyword>
<evidence type="ECO:0000259" key="4">
    <source>
        <dbReference type="PROSITE" id="PS50968"/>
    </source>
</evidence>